<dbReference type="EMBL" id="VSWD01000005">
    <property type="protein sequence ID" value="KAK3102226.1"/>
    <property type="molecule type" value="Genomic_DNA"/>
</dbReference>
<dbReference type="AlphaFoldDB" id="A0AA89C193"/>
<protein>
    <recommendedName>
        <fullName evidence="2">NADH dehydrogenase [ubiquinone] 1 alpha subcomplex subunit 9, mitochondrial</fullName>
    </recommendedName>
    <alternativeName>
        <fullName evidence="4">Complex I-39kD</fullName>
    </alternativeName>
    <alternativeName>
        <fullName evidence="3">NADH-ubiquinone oxidoreductase 39 kDa subunit</fullName>
    </alternativeName>
</protein>
<accession>A0AA89C193</accession>
<name>A0AA89C193_PINIB</name>
<evidence type="ECO:0000259" key="7">
    <source>
        <dbReference type="Pfam" id="PF01370"/>
    </source>
</evidence>
<sequence length="513" mass="58424">MWNTVVIPRLLHGIELLDFRRKDIEELEIYQTRVLKQLQSLPENAAFVAVLSLDISEKHPHGDTKCGAVVIKGLNHMPLARQPSKQRSLPAPIGYRPIGQDQHVPRIVILGYVQSRNQSTGTLTSLKRGTGGRSSFSGIVATVFGASGYLGRSVIARLGRNGSQVIIPYRGDNYFVGRMKVCGDLGQIQFIPFESIHDIDQLRKSMMHSNVVINLIGAEYETSAYTFYDVHTKAPETLARIAKEMGVERFIHFSDVNASANPPRKIPKNIGLTLMSISENKKALNETYWTGGSHFLKSKHLGDLAVKNEFPEATIFKPSTIWGHRNDKFIRWYLNEVRQIYGDLPVWERGESTIKQPVYYRDVLEGLMNALYEPASMGRDIACVGPYRYTLRQLLEYIKQVTYDSFRVVELDLAHAVQFKRKANTKIPFLRFDKFERECITDTYSEADMTLEDLGVTLTPVEQRIFYELRHNMNPQYFDKFISKAAMTAEQPERLPPLYKELPSSGAEKKMLP</sequence>
<dbReference type="SUPFAM" id="SSF51735">
    <property type="entry name" value="NAD(P)-binding Rossmann-fold domains"/>
    <property type="match status" value="1"/>
</dbReference>
<evidence type="ECO:0000313" key="8">
    <source>
        <dbReference type="EMBL" id="KAK3102226.1"/>
    </source>
</evidence>
<evidence type="ECO:0000313" key="9">
    <source>
        <dbReference type="Proteomes" id="UP001186944"/>
    </source>
</evidence>
<evidence type="ECO:0000256" key="4">
    <source>
        <dbReference type="ARBA" id="ARBA00043145"/>
    </source>
</evidence>
<dbReference type="GO" id="GO:0005739">
    <property type="term" value="C:mitochondrion"/>
    <property type="evidence" value="ECO:0007669"/>
    <property type="project" value="TreeGrafter"/>
</dbReference>
<feature type="domain" description="NAD-dependent epimerase/dehydratase" evidence="7">
    <location>
        <begin position="142"/>
        <end position="376"/>
    </location>
</feature>
<dbReference type="InterPro" id="IPR051207">
    <property type="entry name" value="ComplexI_NDUFA9_subunit"/>
</dbReference>
<organism evidence="8 9">
    <name type="scientific">Pinctada imbricata</name>
    <name type="common">Atlantic pearl-oyster</name>
    <name type="synonym">Pinctada martensii</name>
    <dbReference type="NCBI Taxonomy" id="66713"/>
    <lineage>
        <taxon>Eukaryota</taxon>
        <taxon>Metazoa</taxon>
        <taxon>Spiralia</taxon>
        <taxon>Lophotrochozoa</taxon>
        <taxon>Mollusca</taxon>
        <taxon>Bivalvia</taxon>
        <taxon>Autobranchia</taxon>
        <taxon>Pteriomorphia</taxon>
        <taxon>Pterioida</taxon>
        <taxon>Pterioidea</taxon>
        <taxon>Pteriidae</taxon>
        <taxon>Pinctada</taxon>
    </lineage>
</organism>
<gene>
    <name evidence="8" type="ORF">FSP39_009738</name>
</gene>
<dbReference type="Pfam" id="PF01370">
    <property type="entry name" value="Epimerase"/>
    <property type="match status" value="1"/>
</dbReference>
<comment type="similarity">
    <text evidence="1">Belongs to the complex I NDUFA9 subunit family.</text>
</comment>
<dbReference type="PANTHER" id="PTHR12126:SF11">
    <property type="entry name" value="NADH DEHYDROGENASE [UBIQUINONE] 1 ALPHA SUBCOMPLEX SUBUNIT 9, MITOCHONDRIAL"/>
    <property type="match status" value="1"/>
</dbReference>
<proteinExistence type="inferred from homology"/>
<evidence type="ECO:0000256" key="3">
    <source>
        <dbReference type="ARBA" id="ARBA00042000"/>
    </source>
</evidence>
<evidence type="ECO:0000256" key="2">
    <source>
        <dbReference type="ARBA" id="ARBA00040720"/>
    </source>
</evidence>
<dbReference type="Proteomes" id="UP001186944">
    <property type="component" value="Unassembled WGS sequence"/>
</dbReference>
<evidence type="ECO:0000256" key="5">
    <source>
        <dbReference type="ARBA" id="ARBA00046455"/>
    </source>
</evidence>
<dbReference type="InterPro" id="IPR001509">
    <property type="entry name" value="Epimerase_deHydtase"/>
</dbReference>
<evidence type="ECO:0000256" key="6">
    <source>
        <dbReference type="SAM" id="MobiDB-lite"/>
    </source>
</evidence>
<comment type="caution">
    <text evidence="8">The sequence shown here is derived from an EMBL/GenBank/DDBJ whole genome shotgun (WGS) entry which is preliminary data.</text>
</comment>
<comment type="subunit">
    <text evidence="5">Complex I is composed of 45 different subunits. This a component of the hydrophobic protein fraction. Interacts with BLOC1S1. Interacts with SLC2A4. Interacts with CLOCK. Interacts with RAB5IF.</text>
</comment>
<dbReference type="GO" id="GO:0044877">
    <property type="term" value="F:protein-containing complex binding"/>
    <property type="evidence" value="ECO:0007669"/>
    <property type="project" value="TreeGrafter"/>
</dbReference>
<feature type="region of interest" description="Disordered" evidence="6">
    <location>
        <begin position="494"/>
        <end position="513"/>
    </location>
</feature>
<keyword evidence="9" id="KW-1185">Reference proteome</keyword>
<dbReference type="CDD" id="cd05271">
    <property type="entry name" value="NDUFA9_like_SDR_a"/>
    <property type="match status" value="1"/>
</dbReference>
<dbReference type="Gene3D" id="3.40.50.720">
    <property type="entry name" value="NAD(P)-binding Rossmann-like Domain"/>
    <property type="match status" value="1"/>
</dbReference>
<dbReference type="PANTHER" id="PTHR12126">
    <property type="entry name" value="NADH-UBIQUINONE OXIDOREDUCTASE 39 KDA SUBUNIT-RELATED"/>
    <property type="match status" value="1"/>
</dbReference>
<dbReference type="InterPro" id="IPR036291">
    <property type="entry name" value="NAD(P)-bd_dom_sf"/>
</dbReference>
<evidence type="ECO:0000256" key="1">
    <source>
        <dbReference type="ARBA" id="ARBA00038501"/>
    </source>
</evidence>
<reference evidence="8" key="1">
    <citation type="submission" date="2019-08" db="EMBL/GenBank/DDBJ databases">
        <title>The improved chromosome-level genome for the pearl oyster Pinctada fucata martensii using PacBio sequencing and Hi-C.</title>
        <authorList>
            <person name="Zheng Z."/>
        </authorList>
    </citation>
    <scope>NUCLEOTIDE SEQUENCE</scope>
    <source>
        <strain evidence="8">ZZ-2019</strain>
        <tissue evidence="8">Adductor muscle</tissue>
    </source>
</reference>